<dbReference type="EMBL" id="SHKW01000002">
    <property type="protein sequence ID" value="RZU35505.1"/>
    <property type="molecule type" value="Genomic_DNA"/>
</dbReference>
<dbReference type="SUPFAM" id="SSF53597">
    <property type="entry name" value="Dihydrofolate reductase-like"/>
    <property type="match status" value="1"/>
</dbReference>
<gene>
    <name evidence="2" type="ORF">BDD14_5565</name>
</gene>
<feature type="domain" description="Bacterial bifunctional deaminase-reductase C-terminal" evidence="1">
    <location>
        <begin position="8"/>
        <end position="175"/>
    </location>
</feature>
<dbReference type="InterPro" id="IPR024072">
    <property type="entry name" value="DHFR-like_dom_sf"/>
</dbReference>
<dbReference type="AlphaFoldDB" id="A0A4Q7YGL0"/>
<evidence type="ECO:0000259" key="1">
    <source>
        <dbReference type="Pfam" id="PF01872"/>
    </source>
</evidence>
<proteinExistence type="predicted"/>
<accession>A0A4Q7YGL0</accession>
<name>A0A4Q7YGL0_9BACT</name>
<sequence>MEVCSLAKLVYALNQSLDGYVDHDHEKFVPRPALFRHFIEDVRGLSGMVYGRRMYQIMRYWDEEHANWGAEEHEYAAAWRSQPKWVVSRSLKSVGPNATLVADHIDVLIRGLKAQLVGQIEVGGPDLAGALTDLGLIDEYRLYLHPVVLGNGKSFFSGPLPSLRLVANELIAEDVIRLTYAPAAQVPDGYSNAK</sequence>
<dbReference type="InterPro" id="IPR002734">
    <property type="entry name" value="RibDG_C"/>
</dbReference>
<evidence type="ECO:0000313" key="3">
    <source>
        <dbReference type="Proteomes" id="UP000292958"/>
    </source>
</evidence>
<dbReference type="GO" id="GO:0009231">
    <property type="term" value="P:riboflavin biosynthetic process"/>
    <property type="evidence" value="ECO:0007669"/>
    <property type="project" value="InterPro"/>
</dbReference>
<comment type="caution">
    <text evidence="2">The sequence shown here is derived from an EMBL/GenBank/DDBJ whole genome shotgun (WGS) entry which is preliminary data.</text>
</comment>
<dbReference type="RefSeq" id="WP_423201817.1">
    <property type="nucleotide sequence ID" value="NZ_SHKW01000002.1"/>
</dbReference>
<evidence type="ECO:0000313" key="2">
    <source>
        <dbReference type="EMBL" id="RZU35505.1"/>
    </source>
</evidence>
<protein>
    <submittedName>
        <fullName evidence="2">Dihydrofolate reductase</fullName>
    </submittedName>
</protein>
<reference evidence="2 3" key="1">
    <citation type="submission" date="2019-02" db="EMBL/GenBank/DDBJ databases">
        <title>Genomic Encyclopedia of Archaeal and Bacterial Type Strains, Phase II (KMG-II): from individual species to whole genera.</title>
        <authorList>
            <person name="Goeker M."/>
        </authorList>
    </citation>
    <scope>NUCLEOTIDE SEQUENCE [LARGE SCALE GENOMIC DNA]</scope>
    <source>
        <strain evidence="2 3">DSM 18101</strain>
    </source>
</reference>
<keyword evidence="3" id="KW-1185">Reference proteome</keyword>
<dbReference type="Proteomes" id="UP000292958">
    <property type="component" value="Unassembled WGS sequence"/>
</dbReference>
<organism evidence="2 3">
    <name type="scientific">Edaphobacter modestus</name>
    <dbReference type="NCBI Taxonomy" id="388466"/>
    <lineage>
        <taxon>Bacteria</taxon>
        <taxon>Pseudomonadati</taxon>
        <taxon>Acidobacteriota</taxon>
        <taxon>Terriglobia</taxon>
        <taxon>Terriglobales</taxon>
        <taxon>Acidobacteriaceae</taxon>
        <taxon>Edaphobacter</taxon>
    </lineage>
</organism>
<dbReference type="Pfam" id="PF01872">
    <property type="entry name" value="RibD_C"/>
    <property type="match status" value="1"/>
</dbReference>
<dbReference type="GO" id="GO:0008703">
    <property type="term" value="F:5-amino-6-(5-phosphoribosylamino)uracil reductase activity"/>
    <property type="evidence" value="ECO:0007669"/>
    <property type="project" value="InterPro"/>
</dbReference>
<dbReference type="Gene3D" id="3.40.430.10">
    <property type="entry name" value="Dihydrofolate Reductase, subunit A"/>
    <property type="match status" value="1"/>
</dbReference>